<keyword evidence="2" id="KW-1185">Reference proteome</keyword>
<keyword evidence="1" id="KW-0614">Plasmid</keyword>
<gene>
    <name evidence="1" type="ordered locus">MexAM1_META2p1203</name>
</gene>
<evidence type="ECO:0000313" key="2">
    <source>
        <dbReference type="Proteomes" id="UP000009081"/>
    </source>
</evidence>
<reference evidence="1 2" key="1">
    <citation type="journal article" date="2009" name="PLoS ONE">
        <title>Methylobacterium genome sequences: a reference blueprint to investigate microbial metabolism of C1 compounds from natural and industrial sources.</title>
        <authorList>
            <person name="Vuilleumier S."/>
            <person name="Chistoserdova L."/>
            <person name="Lee M.-C."/>
            <person name="Bringel F."/>
            <person name="Lajus A."/>
            <person name="Zhou Y."/>
            <person name="Gourion B."/>
            <person name="Barbe V."/>
            <person name="Chang J."/>
            <person name="Cruveiller S."/>
            <person name="Dossat C."/>
            <person name="Gillett W."/>
            <person name="Gruffaz C."/>
            <person name="Haugen E."/>
            <person name="Hourcade E."/>
            <person name="Levy R."/>
            <person name="Mangenot S."/>
            <person name="Muller E."/>
            <person name="Nadalig T."/>
            <person name="Pagni M."/>
            <person name="Penny C."/>
            <person name="Peyraud R."/>
            <person name="Robinson D.G."/>
            <person name="Roche D."/>
            <person name="Rouy Z."/>
            <person name="Saenampechek C."/>
            <person name="Salvignol G."/>
            <person name="Vallenet D."/>
            <person name="Wu Z."/>
            <person name="Marx C.J."/>
            <person name="Vorholt J.A."/>
            <person name="Olson M.V."/>
            <person name="Kaul R."/>
            <person name="Weissenbach J."/>
            <person name="Medigue C."/>
            <person name="Lidstrom M.E."/>
        </authorList>
    </citation>
    <scope>NUCLEOTIDE SEQUENCE [LARGE SCALE GENOMIC DNA]</scope>
    <source>
        <strain evidence="2">ATCC 14718 / DSM 1338 / JCM 2805 / NCIMB 9133 / AM1</strain>
    </source>
</reference>
<accession>C5B677</accession>
<organism evidence="1 2">
    <name type="scientific">Methylorubrum extorquens (strain ATCC 14718 / DSM 1338 / JCM 2805 / NCIMB 9133 / AM1)</name>
    <name type="common">Methylobacterium extorquens</name>
    <dbReference type="NCBI Taxonomy" id="272630"/>
    <lineage>
        <taxon>Bacteria</taxon>
        <taxon>Pseudomonadati</taxon>
        <taxon>Pseudomonadota</taxon>
        <taxon>Alphaproteobacteria</taxon>
        <taxon>Hyphomicrobiales</taxon>
        <taxon>Methylobacteriaceae</taxon>
        <taxon>Methylorubrum</taxon>
    </lineage>
</organism>
<sequence>MAGRAVCVADHPGYLARPHTSRQDENLCCAIRQDQIVPGFIVGETWRFRGVIAEPGQAPQDLNLKAAQASAAVSGYHLFVALRS</sequence>
<proteinExistence type="predicted"/>
<protein>
    <submittedName>
        <fullName evidence="1">Uncharacterized protein</fullName>
    </submittedName>
</protein>
<dbReference type="AlphaFoldDB" id="C5B677"/>
<dbReference type="KEGG" id="mea:Mex_2p1203"/>
<dbReference type="Proteomes" id="UP000009081">
    <property type="component" value="Plasmid megaplasmid"/>
</dbReference>
<geneLocation type="plasmid" evidence="1 2">
    <name>megaplasmid</name>
</geneLocation>
<dbReference type="EMBL" id="CP001511">
    <property type="protein sequence ID" value="ACS43959.1"/>
    <property type="molecule type" value="Genomic_DNA"/>
</dbReference>
<evidence type="ECO:0000313" key="1">
    <source>
        <dbReference type="EMBL" id="ACS43959.1"/>
    </source>
</evidence>
<name>C5B677_METEA</name>
<dbReference type="HOGENOM" id="CLU_2523709_0_0_5"/>